<evidence type="ECO:0000256" key="3">
    <source>
        <dbReference type="ARBA" id="ARBA00023163"/>
    </source>
</evidence>
<dbReference type="Gene3D" id="1.10.10.60">
    <property type="entry name" value="Homeodomain-like"/>
    <property type="match status" value="2"/>
</dbReference>
<dbReference type="EMBL" id="AP019400">
    <property type="protein sequence ID" value="BBI35917.1"/>
    <property type="molecule type" value="Genomic_DNA"/>
</dbReference>
<dbReference type="KEGG" id="cohn:KCTCHS21_53160"/>
<reference evidence="6 7" key="1">
    <citation type="submission" date="2019-01" db="EMBL/GenBank/DDBJ databases">
        <title>Complete genome sequence of Cohnella hallensis HS21 isolated from Korean fir (Abies koreana) rhizospheric soil.</title>
        <authorList>
            <person name="Jiang L."/>
            <person name="Kang S.W."/>
            <person name="Kim S."/>
            <person name="Jung J."/>
            <person name="Kim C.Y."/>
            <person name="Kim D.H."/>
            <person name="Kim S.W."/>
            <person name="Lee J."/>
        </authorList>
    </citation>
    <scope>NUCLEOTIDE SEQUENCE [LARGE SCALE GENOMIC DNA]</scope>
    <source>
        <strain evidence="6 7">HS21</strain>
    </source>
</reference>
<evidence type="ECO:0000256" key="4">
    <source>
        <dbReference type="SAM" id="Phobius"/>
    </source>
</evidence>
<sequence>MLFHKLRRNGKLYVKLLLSFAVAIATIIIVTSSFYFFSYSRLLQFEAYETDLMSLRSTSKAVESTTDSAQSLSFQIYRNSSISKLLLYDKPNGFDIQGGMIDLSNYLSSIPYIESIYVYNPKLDQFFAVSRQGDNGILTRDELVDNELIDILDQFQNYSAFNPIPRSYKIDRNSNETIPIYTYLCYEAINFDRKITSAVIVNVSANWINKEIGSGVLPGPGKTYIMDDQNRLMSADNLEPLNIQEASTDVIKLLSEGTDTAYKVANINGTKSLVSYTSSDRFAWHYIRITPYSYITEKIKAVRDITLQIAGGVLLGGILLALLLSRYLYVPINRMEKRVNVLEFERRESSYTLRQNALRKLLQIHYLDPAAQQNKLKLLGVSFNLNVPFRIAYIKIDQYDKLKTPDILTYKFAIMNIGSEIGSKYYTVETVDVDDDGILLLLNTLQGNEPTDPEWLRPMLGEIQKVCMEYFHISLTIAVSPVVQNPSQLHTTFKEAKAASLRRFFFGYGLVYHMADLNHLPSHEYAFPLEKEKKMTSALMAGKVDETKALFIEILKDTKDYPYSVVESALTHISNTLTNVLNEIQKNASIQFDISMKPQALEILKSETLDEVAIEYFKIFDEVKSTLVDKRSNKVEDLIRRINEIIDLRYPDPNLSLNMIADELNLSTYYISRVYRQQTLKSIFDVINQLRMNKAKVLLLETNSSIAEIAEQTGYTNSSYFHRLFKKFNGVTPSDYRKAHEESN</sequence>
<dbReference type="Pfam" id="PF12833">
    <property type="entry name" value="HTH_18"/>
    <property type="match status" value="1"/>
</dbReference>
<accession>A0A3T1DCU7</accession>
<dbReference type="GO" id="GO:0043565">
    <property type="term" value="F:sequence-specific DNA binding"/>
    <property type="evidence" value="ECO:0007669"/>
    <property type="project" value="InterPro"/>
</dbReference>
<evidence type="ECO:0000256" key="2">
    <source>
        <dbReference type="ARBA" id="ARBA00023125"/>
    </source>
</evidence>
<gene>
    <name evidence="6" type="ORF">KCTCHS21_53160</name>
</gene>
<dbReference type="InterPro" id="IPR009057">
    <property type="entry name" value="Homeodomain-like_sf"/>
</dbReference>
<dbReference type="InterPro" id="IPR020449">
    <property type="entry name" value="Tscrpt_reg_AraC-type_HTH"/>
</dbReference>
<feature type="transmembrane region" description="Helical" evidence="4">
    <location>
        <begin position="305"/>
        <end position="329"/>
    </location>
</feature>
<proteinExistence type="predicted"/>
<keyword evidence="2" id="KW-0238">DNA-binding</keyword>
<dbReference type="InterPro" id="IPR018062">
    <property type="entry name" value="HTH_AraC-typ_CS"/>
</dbReference>
<organism evidence="6 7">
    <name type="scientific">Cohnella abietis</name>
    <dbReference type="NCBI Taxonomy" id="2507935"/>
    <lineage>
        <taxon>Bacteria</taxon>
        <taxon>Bacillati</taxon>
        <taxon>Bacillota</taxon>
        <taxon>Bacilli</taxon>
        <taxon>Bacillales</taxon>
        <taxon>Paenibacillaceae</taxon>
        <taxon>Cohnella</taxon>
    </lineage>
</organism>
<evidence type="ECO:0000313" key="7">
    <source>
        <dbReference type="Proteomes" id="UP000289856"/>
    </source>
</evidence>
<keyword evidence="4" id="KW-0812">Transmembrane</keyword>
<dbReference type="PANTHER" id="PTHR43280:SF28">
    <property type="entry name" value="HTH-TYPE TRANSCRIPTIONAL ACTIVATOR RHAS"/>
    <property type="match status" value="1"/>
</dbReference>
<feature type="domain" description="HTH araC/xylS-type" evidence="5">
    <location>
        <begin position="640"/>
        <end position="739"/>
    </location>
</feature>
<dbReference type="PRINTS" id="PR00032">
    <property type="entry name" value="HTHARAC"/>
</dbReference>
<keyword evidence="7" id="KW-1185">Reference proteome</keyword>
<evidence type="ECO:0000313" key="6">
    <source>
        <dbReference type="EMBL" id="BBI35917.1"/>
    </source>
</evidence>
<name>A0A3T1DCU7_9BACL</name>
<dbReference type="RefSeq" id="WP_157994128.1">
    <property type="nucleotide sequence ID" value="NZ_AP019400.1"/>
</dbReference>
<keyword evidence="3" id="KW-0804">Transcription</keyword>
<dbReference type="Proteomes" id="UP000289856">
    <property type="component" value="Chromosome"/>
</dbReference>
<dbReference type="GO" id="GO:0003700">
    <property type="term" value="F:DNA-binding transcription factor activity"/>
    <property type="evidence" value="ECO:0007669"/>
    <property type="project" value="InterPro"/>
</dbReference>
<dbReference type="SUPFAM" id="SSF46689">
    <property type="entry name" value="Homeodomain-like"/>
    <property type="match status" value="1"/>
</dbReference>
<evidence type="ECO:0000256" key="1">
    <source>
        <dbReference type="ARBA" id="ARBA00023015"/>
    </source>
</evidence>
<keyword evidence="1" id="KW-0805">Transcription regulation</keyword>
<dbReference type="PANTHER" id="PTHR43280">
    <property type="entry name" value="ARAC-FAMILY TRANSCRIPTIONAL REGULATOR"/>
    <property type="match status" value="1"/>
</dbReference>
<dbReference type="PROSITE" id="PS00041">
    <property type="entry name" value="HTH_ARAC_FAMILY_1"/>
    <property type="match status" value="1"/>
</dbReference>
<dbReference type="SMART" id="SM00342">
    <property type="entry name" value="HTH_ARAC"/>
    <property type="match status" value="1"/>
</dbReference>
<keyword evidence="4" id="KW-0472">Membrane</keyword>
<dbReference type="AlphaFoldDB" id="A0A3T1DCU7"/>
<evidence type="ECO:0000259" key="5">
    <source>
        <dbReference type="PROSITE" id="PS01124"/>
    </source>
</evidence>
<dbReference type="InterPro" id="IPR018060">
    <property type="entry name" value="HTH_AraC"/>
</dbReference>
<dbReference type="Gene3D" id="3.30.450.20">
    <property type="entry name" value="PAS domain"/>
    <property type="match status" value="1"/>
</dbReference>
<dbReference type="PROSITE" id="PS01124">
    <property type="entry name" value="HTH_ARAC_FAMILY_2"/>
    <property type="match status" value="1"/>
</dbReference>
<dbReference type="OrthoDB" id="2503690at2"/>
<protein>
    <recommendedName>
        <fullName evidence="5">HTH araC/xylS-type domain-containing protein</fullName>
    </recommendedName>
</protein>
<feature type="transmembrane region" description="Helical" evidence="4">
    <location>
        <begin position="12"/>
        <end position="37"/>
    </location>
</feature>
<keyword evidence="4" id="KW-1133">Transmembrane helix</keyword>